<accession>A0ABR0SKQ0</accession>
<dbReference type="PANTHER" id="PTHR46603:SF1">
    <property type="entry name" value="ABSCISSION_NOCUT CHECKPOINT REGULATOR"/>
    <property type="match status" value="1"/>
</dbReference>
<name>A0ABR0SKQ0_9HYPO</name>
<feature type="compositionally biased region" description="Basic and acidic residues" evidence="1">
    <location>
        <begin position="163"/>
        <end position="192"/>
    </location>
</feature>
<dbReference type="Proteomes" id="UP001338125">
    <property type="component" value="Unassembled WGS sequence"/>
</dbReference>
<dbReference type="SUPFAM" id="SSF57845">
    <property type="entry name" value="B-box zinc-binding domain"/>
    <property type="match status" value="1"/>
</dbReference>
<dbReference type="Pfam" id="PF22586">
    <property type="entry name" value="ANCHR-like_BBOX"/>
    <property type="match status" value="1"/>
</dbReference>
<gene>
    <name evidence="2" type="ORF">PT974_05867</name>
</gene>
<feature type="region of interest" description="Disordered" evidence="1">
    <location>
        <begin position="263"/>
        <end position="296"/>
    </location>
</feature>
<feature type="compositionally biased region" description="Polar residues" evidence="1">
    <location>
        <begin position="63"/>
        <end position="90"/>
    </location>
</feature>
<feature type="region of interest" description="Disordered" evidence="1">
    <location>
        <begin position="16"/>
        <end position="251"/>
    </location>
</feature>
<evidence type="ECO:0000313" key="3">
    <source>
        <dbReference type="Proteomes" id="UP001338125"/>
    </source>
</evidence>
<feature type="compositionally biased region" description="Low complexity" evidence="1">
    <location>
        <begin position="225"/>
        <end position="240"/>
    </location>
</feature>
<dbReference type="PANTHER" id="PTHR46603">
    <property type="entry name" value="ABSCISSION/NOCUT CHECKPOINT REGULATOR"/>
    <property type="match status" value="1"/>
</dbReference>
<comment type="caution">
    <text evidence="2">The sequence shown here is derived from an EMBL/GenBank/DDBJ whole genome shotgun (WGS) entry which is preliminary data.</text>
</comment>
<protein>
    <submittedName>
        <fullName evidence="2">Uncharacterized protein</fullName>
    </submittedName>
</protein>
<organism evidence="2 3">
    <name type="scientific">Cladobotryum mycophilum</name>
    <dbReference type="NCBI Taxonomy" id="491253"/>
    <lineage>
        <taxon>Eukaryota</taxon>
        <taxon>Fungi</taxon>
        <taxon>Dikarya</taxon>
        <taxon>Ascomycota</taxon>
        <taxon>Pezizomycotina</taxon>
        <taxon>Sordariomycetes</taxon>
        <taxon>Hypocreomycetidae</taxon>
        <taxon>Hypocreales</taxon>
        <taxon>Hypocreaceae</taxon>
        <taxon>Cladobotryum</taxon>
    </lineage>
</organism>
<keyword evidence="3" id="KW-1185">Reference proteome</keyword>
<dbReference type="EMBL" id="JAVFKD010000012">
    <property type="protein sequence ID" value="KAK5992462.1"/>
    <property type="molecule type" value="Genomic_DNA"/>
</dbReference>
<reference evidence="2 3" key="1">
    <citation type="submission" date="2024-01" db="EMBL/GenBank/DDBJ databases">
        <title>Complete genome of Cladobotryum mycophilum ATHUM6906.</title>
        <authorList>
            <person name="Christinaki A.C."/>
            <person name="Myridakis A.I."/>
            <person name="Kouvelis V.N."/>
        </authorList>
    </citation>
    <scope>NUCLEOTIDE SEQUENCE [LARGE SCALE GENOMIC DNA]</scope>
    <source>
        <strain evidence="2 3">ATHUM6906</strain>
    </source>
</reference>
<feature type="compositionally biased region" description="Acidic residues" evidence="1">
    <location>
        <begin position="125"/>
        <end position="135"/>
    </location>
</feature>
<proteinExistence type="predicted"/>
<dbReference type="InterPro" id="IPR044553">
    <property type="entry name" value="Bbox1_ANCHR"/>
</dbReference>
<dbReference type="CDD" id="cd19817">
    <property type="entry name" value="Bbox1_ANCHR-like"/>
    <property type="match status" value="1"/>
</dbReference>
<sequence length="366" mass="39829">MPNDIDKSILDRLQALRGPSPATTPERAAPVKFNVDPIERTKPATREDTLAARLKSLRAQDEASPSSKVERTTPQSTPSKSLATPSSIIGITSGPEPLELNDGDDVDAMFQTDDQTLQELLGDVGPEETPAEEPSDEKVKALLEEISRSIPRDDEPGEEQPEDDKKAKDSDDSDGEHMQDEVDEVIAKFRDEMELEAALGKDEEEQSENDEPHNQNAEDTPPNPDLALPSLPSNLDDLPSAPVPRATSADIDDITARMAALRSPGTTTTQDGSLDLPSVPSSRPSGKPVNRLSSKTNYTDDDMDGWCTVCLEDATLQCLGCDDDVYCTRCWKEMHIGPSAGFDERSHKAVHFTKAKKKEKKVALGA</sequence>
<feature type="compositionally biased region" description="Basic and acidic residues" evidence="1">
    <location>
        <begin position="136"/>
        <end position="154"/>
    </location>
</feature>
<evidence type="ECO:0000313" key="2">
    <source>
        <dbReference type="EMBL" id="KAK5992462.1"/>
    </source>
</evidence>
<feature type="compositionally biased region" description="Basic and acidic residues" evidence="1">
    <location>
        <begin position="37"/>
        <end position="50"/>
    </location>
</feature>
<evidence type="ECO:0000256" key="1">
    <source>
        <dbReference type="SAM" id="MobiDB-lite"/>
    </source>
</evidence>